<dbReference type="RefSeq" id="WP_259484758.1">
    <property type="nucleotide sequence ID" value="NZ_JANTEZ010000001.1"/>
</dbReference>
<feature type="transmembrane region" description="Helical" evidence="1">
    <location>
        <begin position="109"/>
        <end position="128"/>
    </location>
</feature>
<keyword evidence="1" id="KW-0812">Transmembrane</keyword>
<evidence type="ECO:0000313" key="3">
    <source>
        <dbReference type="Proteomes" id="UP001165580"/>
    </source>
</evidence>
<name>A0ABT2GE95_9MICO</name>
<feature type="transmembrane region" description="Helical" evidence="1">
    <location>
        <begin position="53"/>
        <end position="73"/>
    </location>
</feature>
<protein>
    <recommendedName>
        <fullName evidence="4">VanZ-like domain-containing protein</fullName>
    </recommendedName>
</protein>
<gene>
    <name evidence="2" type="ORF">NVV95_01445</name>
</gene>
<organism evidence="2 3">
    <name type="scientific">Herbiconiux gentiana</name>
    <dbReference type="NCBI Taxonomy" id="2970912"/>
    <lineage>
        <taxon>Bacteria</taxon>
        <taxon>Bacillati</taxon>
        <taxon>Actinomycetota</taxon>
        <taxon>Actinomycetes</taxon>
        <taxon>Micrococcales</taxon>
        <taxon>Microbacteriaceae</taxon>
        <taxon>Herbiconiux</taxon>
    </lineage>
</organism>
<keyword evidence="3" id="KW-1185">Reference proteome</keyword>
<evidence type="ECO:0000256" key="1">
    <source>
        <dbReference type="SAM" id="Phobius"/>
    </source>
</evidence>
<accession>A0ABT2GE95</accession>
<proteinExistence type="predicted"/>
<dbReference type="Proteomes" id="UP001165580">
    <property type="component" value="Unassembled WGS sequence"/>
</dbReference>
<evidence type="ECO:0008006" key="4">
    <source>
        <dbReference type="Google" id="ProtNLM"/>
    </source>
</evidence>
<keyword evidence="1" id="KW-1133">Transmembrane helix</keyword>
<evidence type="ECO:0000313" key="2">
    <source>
        <dbReference type="EMBL" id="MCS5713209.1"/>
    </source>
</evidence>
<comment type="caution">
    <text evidence="2">The sequence shown here is derived from an EMBL/GenBank/DDBJ whole genome shotgun (WGS) entry which is preliminary data.</text>
</comment>
<reference evidence="2" key="1">
    <citation type="submission" date="2022-08" db="EMBL/GenBank/DDBJ databases">
        <authorList>
            <person name="Deng Y."/>
            <person name="Han X.-F."/>
            <person name="Zhang Y.-Q."/>
        </authorList>
    </citation>
    <scope>NUCLEOTIDE SEQUENCE</scope>
    <source>
        <strain evidence="2">CPCC 205716</strain>
    </source>
</reference>
<keyword evidence="1" id="KW-0472">Membrane</keyword>
<sequence length="142" mass="15466">MNTPFRRVLLALTVLIGLYVGIWAQFFPTEFYDSFPGFGLHWIDVDGPYNEHLIRDVGSFYLALSAASLIAAIHRSALPGRIAGVGWAVFGVLHYGYHLMHLEGSAVDIIGNVVSLGLSAALGILLALPPRHRNTPGKDQAR</sequence>
<feature type="transmembrane region" description="Helical" evidence="1">
    <location>
        <begin position="80"/>
        <end position="97"/>
    </location>
</feature>
<dbReference type="EMBL" id="JANTEZ010000001">
    <property type="protein sequence ID" value="MCS5713209.1"/>
    <property type="molecule type" value="Genomic_DNA"/>
</dbReference>